<protein>
    <submittedName>
        <fullName evidence="1">Uncharacterized protein</fullName>
    </submittedName>
</protein>
<name>A0A2D1GMJ0_9CAUD</name>
<evidence type="ECO:0000313" key="2">
    <source>
        <dbReference type="Proteomes" id="UP000231463"/>
    </source>
</evidence>
<evidence type="ECO:0000313" key="1">
    <source>
        <dbReference type="EMBL" id="ATN93185.1"/>
    </source>
</evidence>
<sequence>MRVFVSNASLISKIKSHQLREFMSVGSCLRTPLEKKCTFDYSWGNLDGYDSVNSITVYKPGSNIPHIAYTVDISLADWYRITTPVSEYSFWREDIEEKDRINNLIKIFEDAAIEHGARKITATNGFISDPELFLAESGKKLTKARNALRDEFNL</sequence>
<keyword evidence="2" id="KW-1185">Reference proteome</keyword>
<accession>A0A2D1GMJ0</accession>
<gene>
    <name evidence="1" type="ORF">CPT_Melville_222</name>
</gene>
<dbReference type="Proteomes" id="UP000231463">
    <property type="component" value="Segment"/>
</dbReference>
<reference evidence="2" key="1">
    <citation type="submission" date="2017-09" db="EMBL/GenBank/DDBJ databases">
        <title>The complete genome of Salmonella phage Melville.</title>
        <authorList>
            <person name="Zhang K."/>
            <person name="Xie Y."/>
            <person name="Liu M."/>
            <person name="Gill J."/>
        </authorList>
    </citation>
    <scope>NUCLEOTIDE SEQUENCE [LARGE SCALE GENOMIC DNA]</scope>
</reference>
<organism evidence="1 2">
    <name type="scientific">Salmonella phage Melville</name>
    <dbReference type="NCBI Taxonomy" id="2041413"/>
    <lineage>
        <taxon>Viruses</taxon>
        <taxon>Duplodnaviria</taxon>
        <taxon>Heunggongvirae</taxon>
        <taxon>Uroviricota</taxon>
        <taxon>Caudoviricetes</taxon>
        <taxon>Pantevenvirales</taxon>
        <taxon>Straboviridae</taxon>
        <taxon>Tevenvirinae</taxon>
        <taxon>Gelderlandvirus</taxon>
        <taxon>Gelderlandvirus melville</taxon>
    </lineage>
</organism>
<dbReference type="EMBL" id="MF957259">
    <property type="protein sequence ID" value="ATN93185.1"/>
    <property type="molecule type" value="Genomic_DNA"/>
</dbReference>
<proteinExistence type="predicted"/>